<evidence type="ECO:0000256" key="2">
    <source>
        <dbReference type="SAM" id="Phobius"/>
    </source>
</evidence>
<dbReference type="InterPro" id="IPR039926">
    <property type="entry name" value="Egg_app_1"/>
</dbReference>
<reference evidence="3" key="1">
    <citation type="submission" date="2018-02" db="EMBL/GenBank/DDBJ databases">
        <title>Rhizophora mucronata_Transcriptome.</title>
        <authorList>
            <person name="Meera S.P."/>
            <person name="Sreeshan A."/>
            <person name="Augustine A."/>
        </authorList>
    </citation>
    <scope>NUCLEOTIDE SEQUENCE</scope>
    <source>
        <tissue evidence="3">Leaf</tissue>
    </source>
</reference>
<sequence length="69" mass="7282">MSGSGDSSGTTTGVVTAVLGAAALVIGGLLFSGSSTEKKTMKKPGRDGRMPRSEFEKDPRSYFQDLRKK</sequence>
<evidence type="ECO:0000256" key="1">
    <source>
        <dbReference type="SAM" id="MobiDB-lite"/>
    </source>
</evidence>
<accession>A0A2P2JSK9</accession>
<proteinExistence type="predicted"/>
<keyword evidence="2" id="KW-1133">Transmembrane helix</keyword>
<protein>
    <submittedName>
        <fullName evidence="3">Uncharacterized protein</fullName>
    </submittedName>
</protein>
<keyword evidence="2" id="KW-0812">Transmembrane</keyword>
<dbReference type="PANTHER" id="PTHR33333">
    <property type="entry name" value="ERYTHROCYTE MEMBRANE PROTEIN 1-LIKE"/>
    <property type="match status" value="1"/>
</dbReference>
<organism evidence="3">
    <name type="scientific">Rhizophora mucronata</name>
    <name type="common">Asiatic mangrove</name>
    <dbReference type="NCBI Taxonomy" id="61149"/>
    <lineage>
        <taxon>Eukaryota</taxon>
        <taxon>Viridiplantae</taxon>
        <taxon>Streptophyta</taxon>
        <taxon>Embryophyta</taxon>
        <taxon>Tracheophyta</taxon>
        <taxon>Spermatophyta</taxon>
        <taxon>Magnoliopsida</taxon>
        <taxon>eudicotyledons</taxon>
        <taxon>Gunneridae</taxon>
        <taxon>Pentapetalae</taxon>
        <taxon>rosids</taxon>
        <taxon>fabids</taxon>
        <taxon>Malpighiales</taxon>
        <taxon>Rhizophoraceae</taxon>
        <taxon>Rhizophora</taxon>
    </lineage>
</organism>
<dbReference type="PANTHER" id="PTHR33333:SF32">
    <property type="entry name" value="PSAD1"/>
    <property type="match status" value="1"/>
</dbReference>
<dbReference type="EMBL" id="GGEC01015974">
    <property type="protein sequence ID" value="MBW96457.1"/>
    <property type="molecule type" value="Transcribed_RNA"/>
</dbReference>
<evidence type="ECO:0000313" key="3">
    <source>
        <dbReference type="EMBL" id="MBW96457.1"/>
    </source>
</evidence>
<name>A0A2P2JSK9_RHIMU</name>
<feature type="compositionally biased region" description="Basic and acidic residues" evidence="1">
    <location>
        <begin position="36"/>
        <end position="60"/>
    </location>
</feature>
<keyword evidence="2" id="KW-0472">Membrane</keyword>
<feature type="region of interest" description="Disordered" evidence="1">
    <location>
        <begin position="35"/>
        <end position="69"/>
    </location>
</feature>
<dbReference type="AlphaFoldDB" id="A0A2P2JSK9"/>
<feature type="transmembrane region" description="Helical" evidence="2">
    <location>
        <begin position="12"/>
        <end position="33"/>
    </location>
</feature>